<comment type="caution">
    <text evidence="1">The sequence shown here is derived from an EMBL/GenBank/DDBJ whole genome shotgun (WGS) entry which is preliminary data.</text>
</comment>
<reference evidence="1" key="1">
    <citation type="submission" date="2020-12" db="EMBL/GenBank/DDBJ databases">
        <title>WGS assembly of Carya illinoinensis cv. Pawnee.</title>
        <authorList>
            <person name="Platts A."/>
            <person name="Shu S."/>
            <person name="Wright S."/>
            <person name="Barry K."/>
            <person name="Edger P."/>
            <person name="Pires J.C."/>
            <person name="Schmutz J."/>
        </authorList>
    </citation>
    <scope>NUCLEOTIDE SEQUENCE</scope>
    <source>
        <tissue evidence="1">Leaf</tissue>
    </source>
</reference>
<accession>A0A8T1QXD9</accession>
<evidence type="ECO:0000313" key="1">
    <source>
        <dbReference type="EMBL" id="KAG6658632.1"/>
    </source>
</evidence>
<evidence type="ECO:0000313" key="2">
    <source>
        <dbReference type="Proteomes" id="UP000811609"/>
    </source>
</evidence>
<name>A0A8T1QXD9_CARIL</name>
<dbReference type="AlphaFoldDB" id="A0A8T1QXD9"/>
<sequence>MPPSNTYLNSNKHLNFSSHFSWDFYTFLLELYPDGNPSRNSGRPRLNAGRRGGLEIVFNQQ</sequence>
<gene>
    <name evidence="1" type="ORF">CIPAW_04G175100</name>
</gene>
<dbReference type="EMBL" id="CM031812">
    <property type="protein sequence ID" value="KAG6658632.1"/>
    <property type="molecule type" value="Genomic_DNA"/>
</dbReference>
<proteinExistence type="predicted"/>
<protein>
    <submittedName>
        <fullName evidence="1">Uncharacterized protein</fullName>
    </submittedName>
</protein>
<keyword evidence="2" id="KW-1185">Reference proteome</keyword>
<dbReference type="Proteomes" id="UP000811609">
    <property type="component" value="Chromosome 4"/>
</dbReference>
<organism evidence="1 2">
    <name type="scientific">Carya illinoinensis</name>
    <name type="common">Pecan</name>
    <dbReference type="NCBI Taxonomy" id="32201"/>
    <lineage>
        <taxon>Eukaryota</taxon>
        <taxon>Viridiplantae</taxon>
        <taxon>Streptophyta</taxon>
        <taxon>Embryophyta</taxon>
        <taxon>Tracheophyta</taxon>
        <taxon>Spermatophyta</taxon>
        <taxon>Magnoliopsida</taxon>
        <taxon>eudicotyledons</taxon>
        <taxon>Gunneridae</taxon>
        <taxon>Pentapetalae</taxon>
        <taxon>rosids</taxon>
        <taxon>fabids</taxon>
        <taxon>Fagales</taxon>
        <taxon>Juglandaceae</taxon>
        <taxon>Carya</taxon>
    </lineage>
</organism>